<feature type="compositionally biased region" description="Polar residues" evidence="6">
    <location>
        <begin position="596"/>
        <end position="621"/>
    </location>
</feature>
<protein>
    <submittedName>
        <fullName evidence="8">Protein stum</fullName>
    </submittedName>
</protein>
<keyword evidence="9" id="KW-1185">Reference proteome</keyword>
<evidence type="ECO:0000256" key="3">
    <source>
        <dbReference type="ARBA" id="ARBA00022989"/>
    </source>
</evidence>
<feature type="compositionally biased region" description="Polar residues" evidence="6">
    <location>
        <begin position="974"/>
        <end position="992"/>
    </location>
</feature>
<dbReference type="Pfam" id="PF15795">
    <property type="entry name" value="Spec3"/>
    <property type="match status" value="1"/>
</dbReference>
<feature type="compositionally biased region" description="Basic and acidic residues" evidence="6">
    <location>
        <begin position="646"/>
        <end position="664"/>
    </location>
</feature>
<feature type="region of interest" description="Disordered" evidence="6">
    <location>
        <begin position="159"/>
        <end position="196"/>
    </location>
</feature>
<feature type="region of interest" description="Disordered" evidence="6">
    <location>
        <begin position="1033"/>
        <end position="1072"/>
    </location>
</feature>
<feature type="compositionally biased region" description="Basic and acidic residues" evidence="6">
    <location>
        <begin position="689"/>
        <end position="704"/>
    </location>
</feature>
<feature type="region of interest" description="Disordered" evidence="6">
    <location>
        <begin position="792"/>
        <end position="842"/>
    </location>
</feature>
<comment type="subcellular location">
    <subcellularLocation>
        <location evidence="1">Membrane</location>
        <topology evidence="1">Multi-pass membrane protein</topology>
    </subcellularLocation>
</comment>
<evidence type="ECO:0000313" key="9">
    <source>
        <dbReference type="Proteomes" id="UP001151699"/>
    </source>
</evidence>
<dbReference type="Proteomes" id="UP001151699">
    <property type="component" value="Chromosome A"/>
</dbReference>
<feature type="compositionally biased region" description="Low complexity" evidence="6">
    <location>
        <begin position="545"/>
        <end position="557"/>
    </location>
</feature>
<proteinExistence type="predicted"/>
<dbReference type="GO" id="GO:0042330">
    <property type="term" value="P:taxis"/>
    <property type="evidence" value="ECO:0007669"/>
    <property type="project" value="TreeGrafter"/>
</dbReference>
<name>A0A9Q0NC58_9DIPT</name>
<evidence type="ECO:0000256" key="6">
    <source>
        <dbReference type="SAM" id="MobiDB-lite"/>
    </source>
</evidence>
<feature type="compositionally biased region" description="Basic and acidic residues" evidence="6">
    <location>
        <begin position="1055"/>
        <end position="1072"/>
    </location>
</feature>
<dbReference type="GO" id="GO:0019230">
    <property type="term" value="P:proprioception"/>
    <property type="evidence" value="ECO:0007669"/>
    <property type="project" value="TreeGrafter"/>
</dbReference>
<keyword evidence="3 7" id="KW-1133">Transmembrane helix</keyword>
<feature type="compositionally biased region" description="Polar residues" evidence="6">
    <location>
        <begin position="521"/>
        <end position="539"/>
    </location>
</feature>
<feature type="region of interest" description="Disordered" evidence="6">
    <location>
        <begin position="423"/>
        <end position="473"/>
    </location>
</feature>
<dbReference type="PANTHER" id="PTHR21676">
    <property type="entry name" value="PROTEIN STUM"/>
    <property type="match status" value="1"/>
</dbReference>
<gene>
    <name evidence="8" type="primary">stum</name>
    <name evidence="8" type="ORF">Bhyg_02772</name>
</gene>
<feature type="region of interest" description="Disordered" evidence="6">
    <location>
        <begin position="1379"/>
        <end position="1408"/>
    </location>
</feature>
<evidence type="ECO:0000313" key="8">
    <source>
        <dbReference type="EMBL" id="KAJ6647549.1"/>
    </source>
</evidence>
<feature type="compositionally biased region" description="Polar residues" evidence="6">
    <location>
        <begin position="454"/>
        <end position="466"/>
    </location>
</feature>
<keyword evidence="2 7" id="KW-0812">Transmembrane</keyword>
<dbReference type="GO" id="GO:0071683">
    <property type="term" value="C:sensory dendrite"/>
    <property type="evidence" value="ECO:0007669"/>
    <property type="project" value="TreeGrafter"/>
</dbReference>
<feature type="region of interest" description="Disordered" evidence="6">
    <location>
        <begin position="485"/>
        <end position="779"/>
    </location>
</feature>
<feature type="transmembrane region" description="Helical" evidence="7">
    <location>
        <begin position="1351"/>
        <end position="1368"/>
    </location>
</feature>
<feature type="compositionally biased region" description="Low complexity" evidence="6">
    <location>
        <begin position="824"/>
        <end position="836"/>
    </location>
</feature>
<feature type="compositionally biased region" description="Low complexity" evidence="6">
    <location>
        <begin position="167"/>
        <end position="179"/>
    </location>
</feature>
<dbReference type="GO" id="GO:0050954">
    <property type="term" value="P:sensory perception of mechanical stimulus"/>
    <property type="evidence" value="ECO:0007669"/>
    <property type="project" value="TreeGrafter"/>
</dbReference>
<keyword evidence="5" id="KW-0175">Coiled coil</keyword>
<dbReference type="PANTHER" id="PTHR21676:SF6">
    <property type="entry name" value="PROTEIN STUM"/>
    <property type="match status" value="1"/>
</dbReference>
<feature type="compositionally biased region" description="Basic and acidic residues" evidence="6">
    <location>
        <begin position="180"/>
        <end position="189"/>
    </location>
</feature>
<feature type="compositionally biased region" description="Basic and acidic residues" evidence="6">
    <location>
        <begin position="797"/>
        <end position="816"/>
    </location>
</feature>
<feature type="coiled-coil region" evidence="5">
    <location>
        <begin position="905"/>
        <end position="943"/>
    </location>
</feature>
<dbReference type="InterPro" id="IPR026673">
    <property type="entry name" value="SPEC3/Stum"/>
</dbReference>
<evidence type="ECO:0000256" key="1">
    <source>
        <dbReference type="ARBA" id="ARBA00004141"/>
    </source>
</evidence>
<keyword evidence="4 7" id="KW-0472">Membrane</keyword>
<accession>A0A9Q0NC58</accession>
<dbReference type="OrthoDB" id="361532at2759"/>
<organism evidence="8 9">
    <name type="scientific">Pseudolycoriella hygida</name>
    <dbReference type="NCBI Taxonomy" id="35572"/>
    <lineage>
        <taxon>Eukaryota</taxon>
        <taxon>Metazoa</taxon>
        <taxon>Ecdysozoa</taxon>
        <taxon>Arthropoda</taxon>
        <taxon>Hexapoda</taxon>
        <taxon>Insecta</taxon>
        <taxon>Pterygota</taxon>
        <taxon>Neoptera</taxon>
        <taxon>Endopterygota</taxon>
        <taxon>Diptera</taxon>
        <taxon>Nematocera</taxon>
        <taxon>Sciaroidea</taxon>
        <taxon>Sciaridae</taxon>
        <taxon>Pseudolycoriella</taxon>
    </lineage>
</organism>
<evidence type="ECO:0000256" key="7">
    <source>
        <dbReference type="SAM" id="Phobius"/>
    </source>
</evidence>
<evidence type="ECO:0000256" key="4">
    <source>
        <dbReference type="ARBA" id="ARBA00023136"/>
    </source>
</evidence>
<feature type="region of interest" description="Disordered" evidence="6">
    <location>
        <begin position="959"/>
        <end position="997"/>
    </location>
</feature>
<comment type="caution">
    <text evidence="8">The sequence shown here is derived from an EMBL/GenBank/DDBJ whole genome shotgun (WGS) entry which is preliminary data.</text>
</comment>
<feature type="compositionally biased region" description="Polar residues" evidence="6">
    <location>
        <begin position="1245"/>
        <end position="1255"/>
    </location>
</feature>
<dbReference type="EMBL" id="WJQU01000001">
    <property type="protein sequence ID" value="KAJ6647549.1"/>
    <property type="molecule type" value="Genomic_DNA"/>
</dbReference>
<feature type="region of interest" description="Disordered" evidence="6">
    <location>
        <begin position="1244"/>
        <end position="1264"/>
    </location>
</feature>
<feature type="compositionally biased region" description="Basic and acidic residues" evidence="6">
    <location>
        <begin position="726"/>
        <end position="774"/>
    </location>
</feature>
<sequence length="1408" mass="155280">MRSTLSPTLRSRYDYYYSAISPGSTAINFYEHQNQSLFGDPVPPATDFLETLDSHLYGSLRRSSSALTSNNASFLPELPRPVPIGGNHLAPITGTETNNVQRIPLTDRRDSNETFFSYDRKRSSSSFSDDFRANLDNFRNTHEMLPPILSNSKRIFSSEPLQSRRLSNQSETNRQSSSSDSRDSNEWKRPSRPASKNIVELNHVGDAMVAVIQDSTTSSSDDHSPTVQRSATVHSIQEVLPCEKRRHSQPVIITKPISVSSASATMSAESESELVMKTKTRDLSPAIITQTIQTGSSYRINSVRQHKKTSFAILNELKPNQSRATSPSGRVSPFRGKGFKPSSRASSRPPSPLNDGSSSGDLGKPTVQFNTKTFTEKIGPSSTRGILLTRPSFSASYADLSYRDREIESFDLKTDVKQKTFIPSRTKDTLPRRPFSVLPDSSNTTPSPAPRRQFYNSTGDLYSQPKNETENPKSYHKGLLHVVHNGNISPSKIPRKKSLSSGTERGLERRRNSVSPKRRFSITTNNNILNDQTSKNSSIIDLGTPSSNPSRSGSRISKPTTLSPIIGTPNKDSEQSAQEDENNENLASPTKIPVRGNNSHLVARANSRTASKSSYKTTSREPSPGVVRQNNDLNQVSNKNQSNSSKSEKGSLRKKSRIEDDKTSKKSTLSPRISVRKGANVKSTNKEPTSTKKEPSSVKREPSNLKKPPASVKREGSNSKIGKVSLKRETSNLKREPSNLKREPSNLKREPSNLKREPSNLKRESSILKREKSTLKRQSSKLAMAAVLSKNNSDSALGKKLEKQNSFKVEKRRTISESDGPVDSTSENTTKNTPTTGRVDSKDKLVPLTKSNVVSMTTAAITAQPVQITTAVTNSVTSLDSIATNQELGEAAKDNLMSANPASIIEKSQKTLETIQKTVTEATDEIQKTIEENLTDLKSLENDIKNDAKVPLALEKKESTRTLVDQNSDKSVSEKTANSNHTPPTVITTTASPIEPNVSVVETTSNTLHPQDNDERISVRSISMLPDVELESANLSKENSKENSDAKNTSANESDDLRTDDRSENGDAEERNGCCKCSKCCTTCLPKFCMPCRRLKNLTCCKCCKRKRKLPKAENSENVGPSCWKRVKCCGKKPAKPMSQQSLQRVSAAESGVTPAARGKCALCLDKFFCCRKTNKIESTSDTEEEGKKCCCFPCRKSKKGSNAWVDNRRESILSEPKKQGCCAKICGAIFCCCKRKEPTESRRTSMNSKKQSIAPTLPPEDNRPKLDESLIEHASLMKGAIPVLPVCLAWLCLICNCFIPGSGTILSGIFCLCLGIPRFSQHDGARVRIGSFFINCIVGVAQAFTLLFCLVGWGWSIWWGTIMLKVAKKRRKLKLAEDIEQEEQTTSSNRTSNPPVVSQNHRDVEAA</sequence>
<feature type="compositionally biased region" description="Polar residues" evidence="6">
    <location>
        <begin position="1385"/>
        <end position="1400"/>
    </location>
</feature>
<feature type="region of interest" description="Disordered" evidence="6">
    <location>
        <begin position="315"/>
        <end position="367"/>
    </location>
</feature>
<dbReference type="GO" id="GO:0016020">
    <property type="term" value="C:membrane"/>
    <property type="evidence" value="ECO:0007669"/>
    <property type="project" value="UniProtKB-SubCell"/>
</dbReference>
<evidence type="ECO:0000256" key="2">
    <source>
        <dbReference type="ARBA" id="ARBA00022692"/>
    </source>
</evidence>
<dbReference type="Gene3D" id="1.20.5.170">
    <property type="match status" value="1"/>
</dbReference>
<reference evidence="8" key="1">
    <citation type="submission" date="2022-07" db="EMBL/GenBank/DDBJ databases">
        <authorList>
            <person name="Trinca V."/>
            <person name="Uliana J.V.C."/>
            <person name="Torres T.T."/>
            <person name="Ward R.J."/>
            <person name="Monesi N."/>
        </authorList>
    </citation>
    <scope>NUCLEOTIDE SEQUENCE</scope>
    <source>
        <strain evidence="8">HSMRA1968</strain>
        <tissue evidence="8">Whole embryos</tissue>
    </source>
</reference>
<feature type="compositionally biased region" description="Polar residues" evidence="6">
    <location>
        <begin position="318"/>
        <end position="329"/>
    </location>
</feature>
<evidence type="ECO:0000256" key="5">
    <source>
        <dbReference type="SAM" id="Coils"/>
    </source>
</evidence>